<comment type="subcellular location">
    <subcellularLocation>
        <location evidence="1 6">Nucleus</location>
    </subcellularLocation>
</comment>
<name>A0AAX6HW67_IRIPA</name>
<keyword evidence="9" id="KW-1185">Reference proteome</keyword>
<evidence type="ECO:0000256" key="4">
    <source>
        <dbReference type="ARBA" id="ARBA00023242"/>
    </source>
</evidence>
<dbReference type="EMBL" id="JANAVB010006395">
    <property type="protein sequence ID" value="KAJ6845142.1"/>
    <property type="molecule type" value="Genomic_DNA"/>
</dbReference>
<comment type="caution">
    <text evidence="8">The sequence shown here is derived from an EMBL/GenBank/DDBJ whole genome shotgun (WGS) entry which is preliminary data.</text>
</comment>
<comment type="function">
    <text evidence="6">Aux/IAA proteins are short-lived transcriptional factors that function as repressors of early auxin response genes at low auxin concentrations.</text>
</comment>
<dbReference type="Proteomes" id="UP001140949">
    <property type="component" value="Unassembled WGS sequence"/>
</dbReference>
<evidence type="ECO:0000259" key="7">
    <source>
        <dbReference type="PROSITE" id="PS51745"/>
    </source>
</evidence>
<comment type="similarity">
    <text evidence="6">Belongs to the Aux/IAA family.</text>
</comment>
<dbReference type="InterPro" id="IPR053793">
    <property type="entry name" value="PB1-like"/>
</dbReference>
<organism evidence="8 9">
    <name type="scientific">Iris pallida</name>
    <name type="common">Sweet iris</name>
    <dbReference type="NCBI Taxonomy" id="29817"/>
    <lineage>
        <taxon>Eukaryota</taxon>
        <taxon>Viridiplantae</taxon>
        <taxon>Streptophyta</taxon>
        <taxon>Embryophyta</taxon>
        <taxon>Tracheophyta</taxon>
        <taxon>Spermatophyta</taxon>
        <taxon>Magnoliopsida</taxon>
        <taxon>Liliopsida</taxon>
        <taxon>Asparagales</taxon>
        <taxon>Iridaceae</taxon>
        <taxon>Iridoideae</taxon>
        <taxon>Irideae</taxon>
        <taxon>Iris</taxon>
    </lineage>
</organism>
<sequence>MSDLHPMASRLGSEQLLRMLLTPQIFSPDNQFGCNQSVYASILQKVGGNGFPRTFSSTSPMFGAVRSQYQLEAAVTKPVMQQNQLSLEQQQFPPLESIPSQTQKTQHGEGQPVGDLDCVSVIHVKHQDKIIAEDSLGNCQDQNNEPNSENIGSRCNTSFSADMVPEKSNITSGAMKTQMKLLDKHDGESPVNAPNHENHIAPIIEDHGLQVNGKDNPQIVQQQLQPIAAQSTRQETSCVLVNNGLNSLPTHQSYYPSEYSDTDDWMMHPLCYQSFSSPMKTNGFLSGSGIQDTPFLSSSDYVTSPPLELDISSTVNSEIINPFETFFSCKSDQRTPQFLPSYIQEFSSTPELNPAHEVVGSGILSSEIAVEEETGLHKVSNSCGKRGLSDDKIYQSKTYSNPQFEISNGNMFSSSCVSSTILEGFGMELESSFDVPSDDPFSNFTSHQDIQSQVTSASLGDPQLLCGHDIPDTSGGTSSGTMEINDCSFLDRRSMKQAGKQHLRTYTKVQKLGSVGRSIDVTRFKNYHELISAIACMFGLEGQLDDSRGSEWKLVYVDYENDVLLVGDDPWDEFVNCVRCIRILSPSEVQQMSEGGVPFMNKPSCTVSQS</sequence>
<dbReference type="GO" id="GO:0009734">
    <property type="term" value="P:auxin-activated signaling pathway"/>
    <property type="evidence" value="ECO:0007669"/>
    <property type="project" value="UniProtKB-UniRule"/>
</dbReference>
<dbReference type="AlphaFoldDB" id="A0AAX6HW67"/>
<dbReference type="InterPro" id="IPR033389">
    <property type="entry name" value="AUX/IAA_dom"/>
</dbReference>
<gene>
    <name evidence="8" type="ORF">M6B38_287965</name>
</gene>
<keyword evidence="5 6" id="KW-0927">Auxin signaling pathway</keyword>
<reference evidence="8" key="2">
    <citation type="submission" date="2023-04" db="EMBL/GenBank/DDBJ databases">
        <authorList>
            <person name="Bruccoleri R.E."/>
            <person name="Oakeley E.J."/>
            <person name="Faust A.-M."/>
            <person name="Dessus-Babus S."/>
            <person name="Altorfer M."/>
            <person name="Burckhardt D."/>
            <person name="Oertli M."/>
            <person name="Naumann U."/>
            <person name="Petersen F."/>
            <person name="Wong J."/>
        </authorList>
    </citation>
    <scope>NUCLEOTIDE SEQUENCE</scope>
    <source>
        <strain evidence="8">GSM-AAB239-AS_SAM_17_03QT</strain>
        <tissue evidence="8">Leaf</tissue>
    </source>
</reference>
<evidence type="ECO:0000256" key="1">
    <source>
        <dbReference type="ARBA" id="ARBA00004123"/>
    </source>
</evidence>
<evidence type="ECO:0000256" key="6">
    <source>
        <dbReference type="RuleBase" id="RU004549"/>
    </source>
</evidence>
<protein>
    <recommendedName>
        <fullName evidence="6">Auxin-responsive protein</fullName>
    </recommendedName>
</protein>
<evidence type="ECO:0000256" key="5">
    <source>
        <dbReference type="ARBA" id="ARBA00023294"/>
    </source>
</evidence>
<evidence type="ECO:0000313" key="9">
    <source>
        <dbReference type="Proteomes" id="UP001140949"/>
    </source>
</evidence>
<dbReference type="Pfam" id="PF02309">
    <property type="entry name" value="AUX_IAA"/>
    <property type="match status" value="1"/>
</dbReference>
<keyword evidence="3 6" id="KW-0804">Transcription</keyword>
<dbReference type="GO" id="GO:0006355">
    <property type="term" value="P:regulation of DNA-templated transcription"/>
    <property type="evidence" value="ECO:0007669"/>
    <property type="project" value="InterPro"/>
</dbReference>
<reference evidence="8" key="1">
    <citation type="journal article" date="2023" name="GigaByte">
        <title>Genome assembly of the bearded iris, Iris pallida Lam.</title>
        <authorList>
            <person name="Bruccoleri R.E."/>
            <person name="Oakeley E.J."/>
            <person name="Faust A.M.E."/>
            <person name="Altorfer M."/>
            <person name="Dessus-Babus S."/>
            <person name="Burckhardt D."/>
            <person name="Oertli M."/>
            <person name="Naumann U."/>
            <person name="Petersen F."/>
            <person name="Wong J."/>
        </authorList>
    </citation>
    <scope>NUCLEOTIDE SEQUENCE</scope>
    <source>
        <strain evidence="8">GSM-AAB239-AS_SAM_17_03QT</strain>
    </source>
</reference>
<dbReference type="FunFam" id="3.10.20.90:FF:000047">
    <property type="entry name" value="Auxin response factor"/>
    <property type="match status" value="1"/>
</dbReference>
<keyword evidence="4 6" id="KW-0539">Nucleus</keyword>
<accession>A0AAX6HW67</accession>
<dbReference type="PANTHER" id="PTHR31384:SF10">
    <property type="entry name" value="AUXIN RESPONSE FACTOR 5"/>
    <property type="match status" value="1"/>
</dbReference>
<dbReference type="InterPro" id="IPR044835">
    <property type="entry name" value="ARF_plant"/>
</dbReference>
<comment type="subunit">
    <text evidence="6">Homodimers and heterodimers.</text>
</comment>
<evidence type="ECO:0000256" key="2">
    <source>
        <dbReference type="ARBA" id="ARBA00023015"/>
    </source>
</evidence>
<keyword evidence="2 6" id="KW-0805">Transcription regulation</keyword>
<evidence type="ECO:0000313" key="8">
    <source>
        <dbReference type="EMBL" id="KAJ6845142.1"/>
    </source>
</evidence>
<proteinExistence type="inferred from homology"/>
<evidence type="ECO:0000256" key="3">
    <source>
        <dbReference type="ARBA" id="ARBA00023163"/>
    </source>
</evidence>
<dbReference type="GO" id="GO:0003677">
    <property type="term" value="F:DNA binding"/>
    <property type="evidence" value="ECO:0007669"/>
    <property type="project" value="InterPro"/>
</dbReference>
<dbReference type="PROSITE" id="PS51745">
    <property type="entry name" value="PB1"/>
    <property type="match status" value="1"/>
</dbReference>
<dbReference type="Gene3D" id="3.10.20.90">
    <property type="entry name" value="Phosphatidylinositol 3-kinase Catalytic Subunit, Chain A, domain 1"/>
    <property type="match status" value="1"/>
</dbReference>
<dbReference type="GO" id="GO:0005634">
    <property type="term" value="C:nucleus"/>
    <property type="evidence" value="ECO:0007669"/>
    <property type="project" value="UniProtKB-SubCell"/>
</dbReference>
<keyword evidence="6" id="KW-0678">Repressor</keyword>
<feature type="domain" description="PB1" evidence="7">
    <location>
        <begin position="504"/>
        <end position="588"/>
    </location>
</feature>
<dbReference type="SUPFAM" id="SSF54277">
    <property type="entry name" value="CAD &amp; PB1 domains"/>
    <property type="match status" value="1"/>
</dbReference>
<dbReference type="PANTHER" id="PTHR31384">
    <property type="entry name" value="AUXIN RESPONSE FACTOR 4-RELATED"/>
    <property type="match status" value="1"/>
</dbReference>